<accession>A0ABQ2V8I6</accession>
<dbReference type="PROSITE" id="PS51257">
    <property type="entry name" value="PROKAR_LIPOPROTEIN"/>
    <property type="match status" value="1"/>
</dbReference>
<organism evidence="2 3">
    <name type="scientific">Streptomyces albospinus</name>
    <dbReference type="NCBI Taxonomy" id="285515"/>
    <lineage>
        <taxon>Bacteria</taxon>
        <taxon>Bacillati</taxon>
        <taxon>Actinomycetota</taxon>
        <taxon>Actinomycetes</taxon>
        <taxon>Kitasatosporales</taxon>
        <taxon>Streptomycetaceae</taxon>
        <taxon>Streptomyces</taxon>
    </lineage>
</organism>
<evidence type="ECO:0008006" key="4">
    <source>
        <dbReference type="Google" id="ProtNLM"/>
    </source>
</evidence>
<evidence type="ECO:0000313" key="2">
    <source>
        <dbReference type="EMBL" id="GGU73696.1"/>
    </source>
</evidence>
<reference evidence="3" key="1">
    <citation type="journal article" date="2019" name="Int. J. Syst. Evol. Microbiol.">
        <title>The Global Catalogue of Microorganisms (GCM) 10K type strain sequencing project: providing services to taxonomists for standard genome sequencing and annotation.</title>
        <authorList>
            <consortium name="The Broad Institute Genomics Platform"/>
            <consortium name="The Broad Institute Genome Sequencing Center for Infectious Disease"/>
            <person name="Wu L."/>
            <person name="Ma J."/>
        </authorList>
    </citation>
    <scope>NUCLEOTIDE SEQUENCE [LARGE SCALE GENOMIC DNA]</scope>
    <source>
        <strain evidence="3">JCM 3399</strain>
    </source>
</reference>
<evidence type="ECO:0000313" key="3">
    <source>
        <dbReference type="Proteomes" id="UP000654471"/>
    </source>
</evidence>
<feature type="compositionally biased region" description="Basic and acidic residues" evidence="1">
    <location>
        <begin position="1"/>
        <end position="10"/>
    </location>
</feature>
<feature type="region of interest" description="Disordered" evidence="1">
    <location>
        <begin position="1"/>
        <end position="21"/>
    </location>
</feature>
<dbReference type="Proteomes" id="UP000654471">
    <property type="component" value="Unassembled WGS sequence"/>
</dbReference>
<sequence>MSIAESRDPAGPHPRRRTLLKGAPAVLLGVAGCSGGTRGGAPASPRPSVTTTRSRLPQVPVWRPSPGDVQPEVKVRAVELVEAVGAWPAGERDAAMARVGALGLEPTLVDQAGALRPGGAAAVLEVVDAQYGGILADSASVLVVCRQWVRRGDGAVVAGGTTVDVRLRRARPRWEVTALHPAESGAPAAALSAQAQRVLDAGSAIRLPPAAVADIRSGQVHASVLGALLNLARTYRMDVSVVRSGHPLKVFGTDRPSDHPRGRAVDVWRIDGHAVVDPGTSRALVEEFMRAAAGAGSYNVGGPLQLSGGAADQFFSDDTHRDHVHMGFGN</sequence>
<evidence type="ECO:0000256" key="1">
    <source>
        <dbReference type="SAM" id="MobiDB-lite"/>
    </source>
</evidence>
<gene>
    <name evidence="2" type="ORF">GCM10010211_44610</name>
</gene>
<feature type="region of interest" description="Disordered" evidence="1">
    <location>
        <begin position="35"/>
        <end position="67"/>
    </location>
</feature>
<dbReference type="PROSITE" id="PS51318">
    <property type="entry name" value="TAT"/>
    <property type="match status" value="1"/>
</dbReference>
<name>A0ABQ2V8I6_9ACTN</name>
<dbReference type="RefSeq" id="WP_189302612.1">
    <property type="nucleotide sequence ID" value="NZ_BMRP01000015.1"/>
</dbReference>
<proteinExistence type="predicted"/>
<protein>
    <recommendedName>
        <fullName evidence="4">Lipoprotein</fullName>
    </recommendedName>
</protein>
<dbReference type="EMBL" id="BMRP01000015">
    <property type="protein sequence ID" value="GGU73696.1"/>
    <property type="molecule type" value="Genomic_DNA"/>
</dbReference>
<comment type="caution">
    <text evidence="2">The sequence shown here is derived from an EMBL/GenBank/DDBJ whole genome shotgun (WGS) entry which is preliminary data.</text>
</comment>
<keyword evidence="3" id="KW-1185">Reference proteome</keyword>
<dbReference type="InterPro" id="IPR006311">
    <property type="entry name" value="TAT_signal"/>
</dbReference>